<evidence type="ECO:0000259" key="2">
    <source>
        <dbReference type="Pfam" id="PF25967"/>
    </source>
</evidence>
<dbReference type="Gene3D" id="2.40.50.100">
    <property type="match status" value="1"/>
</dbReference>
<dbReference type="InterPro" id="IPR058647">
    <property type="entry name" value="BSH_CzcB-like"/>
</dbReference>
<dbReference type="GO" id="GO:0015562">
    <property type="term" value="F:efflux transmembrane transporter activity"/>
    <property type="evidence" value="ECO:0007669"/>
    <property type="project" value="TreeGrafter"/>
</dbReference>
<dbReference type="PANTHER" id="PTHR30469">
    <property type="entry name" value="MULTIDRUG RESISTANCE PROTEIN MDTA"/>
    <property type="match status" value="1"/>
</dbReference>
<organism evidence="4 5">
    <name type="scientific">candidate division LCP-89 bacterium B3_LCP</name>
    <dbReference type="NCBI Taxonomy" id="2012998"/>
    <lineage>
        <taxon>Bacteria</taxon>
        <taxon>Pseudomonadati</taxon>
        <taxon>Bacteria division LCP-89</taxon>
    </lineage>
</organism>
<evidence type="ECO:0000313" key="5">
    <source>
        <dbReference type="Proteomes" id="UP000319619"/>
    </source>
</evidence>
<reference evidence="4 5" key="1">
    <citation type="submission" date="2017-06" db="EMBL/GenBank/DDBJ databases">
        <title>Novel microbial phyla capable of carbon fixation and sulfur reduction in deep-sea sediments.</title>
        <authorList>
            <person name="Huang J."/>
            <person name="Baker B."/>
            <person name="Wang Y."/>
        </authorList>
    </citation>
    <scope>NUCLEOTIDE SEQUENCE [LARGE SCALE GENOMIC DNA]</scope>
    <source>
        <strain evidence="4">B3_LCP</strain>
    </source>
</reference>
<dbReference type="Proteomes" id="UP000319619">
    <property type="component" value="Unassembled WGS sequence"/>
</dbReference>
<dbReference type="Pfam" id="PF25967">
    <property type="entry name" value="RND-MFP_C"/>
    <property type="match status" value="1"/>
</dbReference>
<sequence>MIRVRNSPIKVLQVILCCTVCILVSSCNRNDAGEDSESPLPVPVITKIIYKQVVQRPIPCAGIVYPVRQQKLSFPSGGIVLDVHYEIGSRVNEGDKLVTLDSTALIQNWVKWGLMLIDARSELYRSRQLNLKDQTEPIDSEEQAERISTLIDVYYSAKSARLNYHLLAPFKGKIIEYFISPGDTIKSGQPVLLFIKTEPNAIARASLDQEEYYQVNTGHSAIVVPLERMQIPLNGVVKSRGITQGGTDHPYYIEVLFENPGGVAKIGKRVSITISTGVKQEAILIPQDALVDIQDQSASVFLTDENAEFAVRRHVELGPVIGYNVIIDKGLHKGDRLITHGHDRLINGSPIILIQ</sequence>
<proteinExistence type="inferred from homology"/>
<comment type="caution">
    <text evidence="4">The sequence shown here is derived from an EMBL/GenBank/DDBJ whole genome shotgun (WGS) entry which is preliminary data.</text>
</comment>
<comment type="similarity">
    <text evidence="1">Belongs to the membrane fusion protein (MFP) (TC 8.A.1) family.</text>
</comment>
<evidence type="ECO:0000313" key="4">
    <source>
        <dbReference type="EMBL" id="TKJ42321.1"/>
    </source>
</evidence>
<dbReference type="EMBL" id="NJBN01000001">
    <property type="protein sequence ID" value="TKJ42321.1"/>
    <property type="molecule type" value="Genomic_DNA"/>
</dbReference>
<feature type="domain" description="CzcB-like barrel-sandwich hybrid" evidence="3">
    <location>
        <begin position="76"/>
        <end position="191"/>
    </location>
</feature>
<evidence type="ECO:0000256" key="1">
    <source>
        <dbReference type="ARBA" id="ARBA00009477"/>
    </source>
</evidence>
<name>A0A532V560_UNCL8</name>
<protein>
    <recommendedName>
        <fullName evidence="6">RND efflux pump membrane fusion protein barrel-sandwich domain-containing protein</fullName>
    </recommendedName>
</protein>
<dbReference type="PROSITE" id="PS51257">
    <property type="entry name" value="PROKAR_LIPOPROTEIN"/>
    <property type="match status" value="1"/>
</dbReference>
<dbReference type="NCBIfam" id="TIGR01730">
    <property type="entry name" value="RND_mfp"/>
    <property type="match status" value="1"/>
</dbReference>
<dbReference type="AlphaFoldDB" id="A0A532V560"/>
<dbReference type="InterPro" id="IPR006143">
    <property type="entry name" value="RND_pump_MFP"/>
</dbReference>
<dbReference type="SUPFAM" id="SSF111369">
    <property type="entry name" value="HlyD-like secretion proteins"/>
    <property type="match status" value="1"/>
</dbReference>
<feature type="domain" description="Multidrug resistance protein MdtA-like C-terminal permuted SH3" evidence="2">
    <location>
        <begin position="282"/>
        <end position="344"/>
    </location>
</feature>
<dbReference type="Gene3D" id="2.40.420.20">
    <property type="match status" value="1"/>
</dbReference>
<evidence type="ECO:0000259" key="3">
    <source>
        <dbReference type="Pfam" id="PF25973"/>
    </source>
</evidence>
<accession>A0A532V560</accession>
<dbReference type="Pfam" id="PF25973">
    <property type="entry name" value="BSH_CzcB"/>
    <property type="match status" value="1"/>
</dbReference>
<gene>
    <name evidence="4" type="ORF">CEE37_01175</name>
</gene>
<evidence type="ECO:0008006" key="6">
    <source>
        <dbReference type="Google" id="ProtNLM"/>
    </source>
</evidence>
<dbReference type="InterPro" id="IPR058627">
    <property type="entry name" value="MdtA-like_C"/>
</dbReference>
<dbReference type="GO" id="GO:1990281">
    <property type="term" value="C:efflux pump complex"/>
    <property type="evidence" value="ECO:0007669"/>
    <property type="project" value="TreeGrafter"/>
</dbReference>